<sequence>MFVNRNPKKFICLWNHLFTNQLWFAVAVVFAVTTCGGGETAATVDKGPNCAVKYTCLDCVKLAPKCMWLMATQTCNRTTATTDASTGSPPPLTAYGEESCPSFDVTFNKSRDDYGITHHHVKVLVSNDPMWAFRALLHRSVIKCYMNEVNVTGKEFDGRITCDLPENKVINPAMSKSPFSYVSVTMGGVTLAFNDRLDHYLDTHHFNGCVAQQEYNDECVSCSWDTEDGRRYYCRWCSGNDQCTGMSQNCDVRLLSNTTYSEDASNVEVRCPVARIESIVPAYASWAGGTTVRVTVSNHKILSENCLVVVTISTSKCLLPSTTKDGTGIMCTISPAGNGTRPADGPVRVTYVSRLDDRPERNQVTVRSEKPFRFVEPEITGMRPTCGPTTGGTRVTIKGNYLDAGSSVRVFIRENITCEVMVHKPNEVSCVTGASGVPLAGRVKLEFGSYLSKYVHHALFEYTGEPTVNGNQTFSGIASGGTSMVVRGRYFTCIENPLLYVIRHGIRYTGPCHVLNSTAMVCITPKLNRPAPHVVTEQLQYGFQADFSKTILPLRPPPGSPKYHLYPDPVYTDFQTDGGRTVTINGLHLDRGYNVQDDLSVRLQHTAVPCNVTYVGPHRIVCQTPLWSGGIGSTAGVVHDGIVVTLGNNMAYEVKRNPKRPIKAVHLTVIFSGVAIVLLVATITIAFVYCLKIAMKASHRQTEMQSLSEHCGYTGATFVTGAAAAAEAVADRADPDAVVTDKSHPDATVADKSLPDAAVADKTNTAAVDNGAQDEKE</sequence>
<dbReference type="InterPro" id="IPR002909">
    <property type="entry name" value="IPT_dom"/>
</dbReference>
<dbReference type="SUPFAM" id="SSF81296">
    <property type="entry name" value="E set domains"/>
    <property type="match status" value="3"/>
</dbReference>
<gene>
    <name evidence="4" type="primary">PLXNA2</name>
    <name evidence="4" type="ORF">g.42117</name>
</gene>
<feature type="compositionally biased region" description="Basic and acidic residues" evidence="1">
    <location>
        <begin position="736"/>
        <end position="745"/>
    </location>
</feature>
<feature type="domain" description="IPT/TIG" evidence="3">
    <location>
        <begin position="465"/>
        <end position="550"/>
    </location>
</feature>
<dbReference type="AlphaFoldDB" id="A0A2S2QLK2"/>
<dbReference type="InterPro" id="IPR014756">
    <property type="entry name" value="Ig_E-set"/>
</dbReference>
<evidence type="ECO:0000313" key="4">
    <source>
        <dbReference type="EMBL" id="MBY78649.1"/>
    </source>
</evidence>
<keyword evidence="2" id="KW-0812">Transmembrane</keyword>
<dbReference type="GO" id="GO:0002116">
    <property type="term" value="C:semaphorin receptor complex"/>
    <property type="evidence" value="ECO:0007669"/>
    <property type="project" value="TreeGrafter"/>
</dbReference>
<dbReference type="PANTHER" id="PTHR22625:SF70">
    <property type="entry name" value="PLEXIN A, ISOFORM A"/>
    <property type="match status" value="1"/>
</dbReference>
<dbReference type="OrthoDB" id="9985181at2759"/>
<feature type="region of interest" description="Disordered" evidence="1">
    <location>
        <begin position="736"/>
        <end position="755"/>
    </location>
</feature>
<evidence type="ECO:0000256" key="1">
    <source>
        <dbReference type="SAM" id="MobiDB-lite"/>
    </source>
</evidence>
<evidence type="ECO:0000256" key="2">
    <source>
        <dbReference type="SAM" id="Phobius"/>
    </source>
</evidence>
<dbReference type="EMBL" id="GGMS01009446">
    <property type="protein sequence ID" value="MBY78649.1"/>
    <property type="molecule type" value="Transcribed_RNA"/>
</dbReference>
<dbReference type="Gene3D" id="2.60.40.10">
    <property type="entry name" value="Immunoglobulins"/>
    <property type="match status" value="3"/>
</dbReference>
<proteinExistence type="predicted"/>
<organism evidence="4">
    <name type="scientific">Sipha flava</name>
    <name type="common">yellow sugarcane aphid</name>
    <dbReference type="NCBI Taxonomy" id="143950"/>
    <lineage>
        <taxon>Eukaryota</taxon>
        <taxon>Metazoa</taxon>
        <taxon>Ecdysozoa</taxon>
        <taxon>Arthropoda</taxon>
        <taxon>Hexapoda</taxon>
        <taxon>Insecta</taxon>
        <taxon>Pterygota</taxon>
        <taxon>Neoptera</taxon>
        <taxon>Paraneoptera</taxon>
        <taxon>Hemiptera</taxon>
        <taxon>Sternorrhyncha</taxon>
        <taxon>Aphidomorpha</taxon>
        <taxon>Aphidoidea</taxon>
        <taxon>Aphididae</taxon>
        <taxon>Sipha</taxon>
    </lineage>
</organism>
<feature type="domain" description="IPT/TIG" evidence="3">
    <location>
        <begin position="273"/>
        <end position="375"/>
    </location>
</feature>
<accession>A0A2S2QLK2</accession>
<protein>
    <submittedName>
        <fullName evidence="4">Plexin-A2</fullName>
    </submittedName>
</protein>
<dbReference type="GO" id="GO:0048731">
    <property type="term" value="P:system development"/>
    <property type="evidence" value="ECO:0007669"/>
    <property type="project" value="UniProtKB-ARBA"/>
</dbReference>
<feature type="transmembrane region" description="Helical" evidence="2">
    <location>
        <begin position="664"/>
        <end position="691"/>
    </location>
</feature>
<evidence type="ECO:0000259" key="3">
    <source>
        <dbReference type="SMART" id="SM00429"/>
    </source>
</evidence>
<name>A0A2S2QLK2_9HEMI</name>
<dbReference type="GO" id="GO:0030334">
    <property type="term" value="P:regulation of cell migration"/>
    <property type="evidence" value="ECO:0007669"/>
    <property type="project" value="TreeGrafter"/>
</dbReference>
<keyword evidence="2" id="KW-0472">Membrane</keyword>
<dbReference type="Pfam" id="PF01833">
    <property type="entry name" value="TIG"/>
    <property type="match status" value="2"/>
</dbReference>
<dbReference type="GO" id="GO:0017154">
    <property type="term" value="F:semaphorin receptor activity"/>
    <property type="evidence" value="ECO:0007669"/>
    <property type="project" value="InterPro"/>
</dbReference>
<dbReference type="InterPro" id="IPR013783">
    <property type="entry name" value="Ig-like_fold"/>
</dbReference>
<keyword evidence="2" id="KW-1133">Transmembrane helix</keyword>
<dbReference type="SMART" id="SM00429">
    <property type="entry name" value="IPT"/>
    <property type="match status" value="3"/>
</dbReference>
<reference evidence="4" key="1">
    <citation type="submission" date="2018-04" db="EMBL/GenBank/DDBJ databases">
        <title>Transcriptome assembly of Sipha flava.</title>
        <authorList>
            <person name="Scully E.D."/>
            <person name="Geib S.M."/>
            <person name="Palmer N.A."/>
            <person name="Koch K."/>
            <person name="Bradshaw J."/>
            <person name="Heng-Moss T."/>
            <person name="Sarath G."/>
        </authorList>
    </citation>
    <scope>NUCLEOTIDE SEQUENCE</scope>
</reference>
<dbReference type="GO" id="GO:0005886">
    <property type="term" value="C:plasma membrane"/>
    <property type="evidence" value="ECO:0007669"/>
    <property type="project" value="TreeGrafter"/>
</dbReference>
<feature type="domain" description="IPT/TIG" evidence="3">
    <location>
        <begin position="376"/>
        <end position="463"/>
    </location>
</feature>
<dbReference type="CDD" id="cd00102">
    <property type="entry name" value="IPT"/>
    <property type="match status" value="1"/>
</dbReference>
<dbReference type="GO" id="GO:0048468">
    <property type="term" value="P:cell development"/>
    <property type="evidence" value="ECO:0007669"/>
    <property type="project" value="UniProtKB-ARBA"/>
</dbReference>
<dbReference type="InterPro" id="IPR031148">
    <property type="entry name" value="Plexin"/>
</dbReference>
<dbReference type="PANTHER" id="PTHR22625">
    <property type="entry name" value="PLEXIN"/>
    <property type="match status" value="1"/>
</dbReference>